<dbReference type="STRING" id="32264.T1L1K9"/>
<keyword evidence="2 5" id="KW-0732">Signal</keyword>
<dbReference type="PANTHER" id="PTHR24364:SF18">
    <property type="entry name" value="LP06937P"/>
    <property type="match status" value="1"/>
</dbReference>
<dbReference type="eggNOG" id="KOG0619">
    <property type="taxonomic scope" value="Eukaryota"/>
</dbReference>
<evidence type="ECO:0000256" key="5">
    <source>
        <dbReference type="SAM" id="SignalP"/>
    </source>
</evidence>
<dbReference type="HOGENOM" id="CLU_644568_0_0_1"/>
<evidence type="ECO:0000256" key="4">
    <source>
        <dbReference type="SAM" id="Phobius"/>
    </source>
</evidence>
<evidence type="ECO:0000256" key="1">
    <source>
        <dbReference type="ARBA" id="ARBA00022614"/>
    </source>
</evidence>
<keyword evidence="4" id="KW-0472">Membrane</keyword>
<dbReference type="SMART" id="SM00369">
    <property type="entry name" value="LRR_TYP"/>
    <property type="match status" value="5"/>
</dbReference>
<dbReference type="KEGG" id="tut:107369570"/>
<dbReference type="Pfam" id="PF13855">
    <property type="entry name" value="LRR_8"/>
    <property type="match status" value="1"/>
</dbReference>
<protein>
    <recommendedName>
        <fullName evidence="6">LRRCT domain-containing protein</fullName>
    </recommendedName>
</protein>
<evidence type="ECO:0000313" key="8">
    <source>
        <dbReference type="Proteomes" id="UP000015104"/>
    </source>
</evidence>
<dbReference type="EnsemblMetazoa" id="tetur32g00010.1">
    <property type="protein sequence ID" value="tetur32g00010.1"/>
    <property type="gene ID" value="tetur32g00010"/>
</dbReference>
<dbReference type="PANTHER" id="PTHR24364">
    <property type="entry name" value="LP06937P"/>
    <property type="match status" value="1"/>
</dbReference>
<keyword evidence="4" id="KW-0812">Transmembrane</keyword>
<evidence type="ECO:0000313" key="7">
    <source>
        <dbReference type="EnsemblMetazoa" id="tetur32g00010.1"/>
    </source>
</evidence>
<evidence type="ECO:0000259" key="6">
    <source>
        <dbReference type="SMART" id="SM00082"/>
    </source>
</evidence>
<keyword evidence="1" id="KW-0433">Leucine-rich repeat</keyword>
<evidence type="ECO:0000256" key="2">
    <source>
        <dbReference type="ARBA" id="ARBA00022729"/>
    </source>
</evidence>
<dbReference type="OrthoDB" id="6507127at2759"/>
<reference evidence="8" key="1">
    <citation type="submission" date="2011-08" db="EMBL/GenBank/DDBJ databases">
        <authorList>
            <person name="Rombauts S."/>
        </authorList>
    </citation>
    <scope>NUCLEOTIDE SEQUENCE</scope>
    <source>
        <strain evidence="8">London</strain>
    </source>
</reference>
<dbReference type="InterPro" id="IPR001611">
    <property type="entry name" value="Leu-rich_rpt"/>
</dbReference>
<reference evidence="7" key="2">
    <citation type="submission" date="2015-06" db="UniProtKB">
        <authorList>
            <consortium name="EnsemblMetazoa"/>
        </authorList>
    </citation>
    <scope>IDENTIFICATION</scope>
</reference>
<dbReference type="InterPro" id="IPR003591">
    <property type="entry name" value="Leu-rich_rpt_typical-subtyp"/>
</dbReference>
<dbReference type="GO" id="GO:0016020">
    <property type="term" value="C:membrane"/>
    <property type="evidence" value="ECO:0007669"/>
    <property type="project" value="TreeGrafter"/>
</dbReference>
<evidence type="ECO:0000256" key="3">
    <source>
        <dbReference type="ARBA" id="ARBA00022737"/>
    </source>
</evidence>
<keyword evidence="8" id="KW-1185">Reference proteome</keyword>
<name>T1L1K9_TETUR</name>
<keyword evidence="4" id="KW-1133">Transmembrane helix</keyword>
<feature type="chain" id="PRO_5004582104" description="LRRCT domain-containing protein" evidence="5">
    <location>
        <begin position="28"/>
        <end position="402"/>
    </location>
</feature>
<dbReference type="Gene3D" id="3.80.10.10">
    <property type="entry name" value="Ribonuclease Inhibitor"/>
    <property type="match status" value="1"/>
</dbReference>
<dbReference type="Proteomes" id="UP000015104">
    <property type="component" value="Unassembled WGS sequence"/>
</dbReference>
<accession>T1L1K9</accession>
<dbReference type="AlphaFoldDB" id="T1L1K9"/>
<dbReference type="InterPro" id="IPR052286">
    <property type="entry name" value="Wnt_signaling_inhibitor"/>
</dbReference>
<sequence length="402" mass="45503">MCLSLHFITNRVNALASLLLLFTLVSSESTFVCPPSLLTANCTCETTSYIVNCSSEVNHRNKLNWLHDIPIETKTLIINGHNLATLTKDTFGAAKDEPKLVEYIDLSNNNIQFIDGQTFSGFTNVKKLILSHNKIRITGDNYRGLFKPFVNLVELHLVSAFSDTSNPSFVPNLLTLLREANLTELSLLSLELNGIHGFPDSTSFCFLPSLQKLFLPGNSLNQIRLNFTCTPKLRTLDLSHNRIKHLDNESTALLADLPRSFHINLTGNPFSCDCRSEHFLRWLKRTPLFIMGKDNYICLSGYPSSNAYRRLIQLPITDIDCDPMENEYASSSLLTFYPHIILAILTVTVILLLALVFYQVRSHIMTFCLAHVFNKTNANYCALRRDEKNDTLPRKRIIEISV</sequence>
<dbReference type="InterPro" id="IPR000483">
    <property type="entry name" value="Cys-rich_flank_reg_C"/>
</dbReference>
<dbReference type="PROSITE" id="PS51450">
    <property type="entry name" value="LRR"/>
    <property type="match status" value="1"/>
</dbReference>
<keyword evidence="3" id="KW-0677">Repeat</keyword>
<feature type="transmembrane region" description="Helical" evidence="4">
    <location>
        <begin position="336"/>
        <end position="358"/>
    </location>
</feature>
<dbReference type="EMBL" id="CAEY01000915">
    <property type="status" value="NOT_ANNOTATED_CDS"/>
    <property type="molecule type" value="Genomic_DNA"/>
</dbReference>
<gene>
    <name evidence="7" type="primary">107369570</name>
</gene>
<proteinExistence type="predicted"/>
<feature type="signal peptide" evidence="5">
    <location>
        <begin position="1"/>
        <end position="27"/>
    </location>
</feature>
<dbReference type="SMART" id="SM00082">
    <property type="entry name" value="LRRCT"/>
    <property type="match status" value="1"/>
</dbReference>
<dbReference type="SUPFAM" id="SSF52058">
    <property type="entry name" value="L domain-like"/>
    <property type="match status" value="1"/>
</dbReference>
<dbReference type="OMA" id="QHRYEID"/>
<feature type="domain" description="LRRCT" evidence="6">
    <location>
        <begin position="268"/>
        <end position="322"/>
    </location>
</feature>
<organism evidence="7 8">
    <name type="scientific">Tetranychus urticae</name>
    <name type="common">Two-spotted spider mite</name>
    <dbReference type="NCBI Taxonomy" id="32264"/>
    <lineage>
        <taxon>Eukaryota</taxon>
        <taxon>Metazoa</taxon>
        <taxon>Ecdysozoa</taxon>
        <taxon>Arthropoda</taxon>
        <taxon>Chelicerata</taxon>
        <taxon>Arachnida</taxon>
        <taxon>Acari</taxon>
        <taxon>Acariformes</taxon>
        <taxon>Trombidiformes</taxon>
        <taxon>Prostigmata</taxon>
        <taxon>Eleutherengona</taxon>
        <taxon>Raphignathae</taxon>
        <taxon>Tetranychoidea</taxon>
        <taxon>Tetranychidae</taxon>
        <taxon>Tetranychus</taxon>
    </lineage>
</organism>
<dbReference type="InterPro" id="IPR032675">
    <property type="entry name" value="LRR_dom_sf"/>
</dbReference>